<evidence type="ECO:0000313" key="2">
    <source>
        <dbReference type="EMBL" id="CCW17901.1"/>
    </source>
</evidence>
<evidence type="ECO:0000313" key="3">
    <source>
        <dbReference type="Proteomes" id="UP000013201"/>
    </source>
</evidence>
<feature type="region of interest" description="Disordered" evidence="1">
    <location>
        <begin position="1"/>
        <end position="21"/>
    </location>
</feature>
<accession>N1MLQ7</accession>
<reference evidence="3" key="2">
    <citation type="submission" date="2013-04" db="EMBL/GenBank/DDBJ databases">
        <title>Bisphenol A degrading Sphingobium sp. strain BiD32.</title>
        <authorList>
            <person name="Nielsen J.L."/>
            <person name="Zhou N.A."/>
            <person name="Kjeldal H."/>
        </authorList>
    </citation>
    <scope>NUCLEOTIDE SEQUENCE [LARGE SCALE GENOMIC DNA]</scope>
    <source>
        <strain evidence="3">BiD32</strain>
    </source>
</reference>
<sequence length="41" mass="4708">MMHADAAMERPRGDDEPAYRRADIRPRACRVTANPSILRQL</sequence>
<proteinExistence type="predicted"/>
<organism evidence="2 3">
    <name type="scientific">Sphingobium indicum BiD32</name>
    <dbReference type="NCBI Taxonomy" id="1301087"/>
    <lineage>
        <taxon>Bacteria</taxon>
        <taxon>Pseudomonadati</taxon>
        <taxon>Pseudomonadota</taxon>
        <taxon>Alphaproteobacteria</taxon>
        <taxon>Sphingomonadales</taxon>
        <taxon>Sphingomonadaceae</taxon>
        <taxon>Sphingobium</taxon>
    </lineage>
</organism>
<dbReference type="EMBL" id="CAVK010000108">
    <property type="protein sequence ID" value="CCW17901.1"/>
    <property type="molecule type" value="Genomic_DNA"/>
</dbReference>
<dbReference type="AlphaFoldDB" id="N1MLQ7"/>
<gene>
    <name evidence="2" type="ORF">EBBID32_22500</name>
</gene>
<comment type="caution">
    <text evidence="2">The sequence shown here is derived from an EMBL/GenBank/DDBJ whole genome shotgun (WGS) entry which is preliminary data.</text>
</comment>
<name>N1MLQ7_9SPHN</name>
<reference evidence="2 3" key="1">
    <citation type="submission" date="2013-03" db="EMBL/GenBank/DDBJ databases">
        <authorList>
            <person name="Le V."/>
        </authorList>
    </citation>
    <scope>NUCLEOTIDE SEQUENCE [LARGE SCALE GENOMIC DNA]</scope>
    <source>
        <strain evidence="2 3">BiD32</strain>
    </source>
</reference>
<keyword evidence="3" id="KW-1185">Reference proteome</keyword>
<dbReference type="Proteomes" id="UP000013201">
    <property type="component" value="Unassembled WGS sequence"/>
</dbReference>
<evidence type="ECO:0000256" key="1">
    <source>
        <dbReference type="SAM" id="MobiDB-lite"/>
    </source>
</evidence>
<protein>
    <submittedName>
        <fullName evidence="2">Uncharacterized protein</fullName>
    </submittedName>
</protein>